<accession>A0A250XIM5</accession>
<dbReference type="EMBL" id="BEGY01000086">
    <property type="protein sequence ID" value="GAX82769.1"/>
    <property type="molecule type" value="Genomic_DNA"/>
</dbReference>
<sequence length="272" mass="28429">MHLASGCTCKTSWMACGSERLALTRFRIGGVDEKAAVCFTVLGANTTAVGELTLRVPAVGLFLSPLIGLAPARSTWVVQIGGAVVAVVLGVVAVEQGLDTIVPRGLSTPPGKGAAVTKVLGIPETIGEWNRAFLPAPQGKGADVPFKETRLTLGERTICWELKAPVLAFEASETTLRQDVASDRPRRCISCFALAAVVNGSGGQGRKGSSTSMSCPFAKDRFPSDAKQFFSSCGSAMGICCVRGWESTTIGSVWRGGTCLLPHVLKSSLRSA</sequence>
<dbReference type="AlphaFoldDB" id="A0A250XIM5"/>
<name>A0A250XIM5_9CHLO</name>
<dbReference type="Proteomes" id="UP000232323">
    <property type="component" value="Unassembled WGS sequence"/>
</dbReference>
<organism evidence="1 2">
    <name type="scientific">Chlamydomonas eustigma</name>
    <dbReference type="NCBI Taxonomy" id="1157962"/>
    <lineage>
        <taxon>Eukaryota</taxon>
        <taxon>Viridiplantae</taxon>
        <taxon>Chlorophyta</taxon>
        <taxon>core chlorophytes</taxon>
        <taxon>Chlorophyceae</taxon>
        <taxon>CS clade</taxon>
        <taxon>Chlamydomonadales</taxon>
        <taxon>Chlamydomonadaceae</taxon>
        <taxon>Chlamydomonas</taxon>
    </lineage>
</organism>
<keyword evidence="2" id="KW-1185">Reference proteome</keyword>
<comment type="caution">
    <text evidence="1">The sequence shown here is derived from an EMBL/GenBank/DDBJ whole genome shotgun (WGS) entry which is preliminary data.</text>
</comment>
<evidence type="ECO:0000313" key="2">
    <source>
        <dbReference type="Proteomes" id="UP000232323"/>
    </source>
</evidence>
<gene>
    <name evidence="1" type="ORF">CEUSTIGMA_g10195.t1</name>
</gene>
<proteinExistence type="predicted"/>
<reference evidence="1 2" key="1">
    <citation type="submission" date="2017-08" db="EMBL/GenBank/DDBJ databases">
        <title>Acidophilic green algal genome provides insights into adaptation to an acidic environment.</title>
        <authorList>
            <person name="Hirooka S."/>
            <person name="Hirose Y."/>
            <person name="Kanesaki Y."/>
            <person name="Higuchi S."/>
            <person name="Fujiwara T."/>
            <person name="Onuma R."/>
            <person name="Era A."/>
            <person name="Ohbayashi R."/>
            <person name="Uzuka A."/>
            <person name="Nozaki H."/>
            <person name="Yoshikawa H."/>
            <person name="Miyagishima S.Y."/>
        </authorList>
    </citation>
    <scope>NUCLEOTIDE SEQUENCE [LARGE SCALE GENOMIC DNA]</scope>
    <source>
        <strain evidence="1 2">NIES-2499</strain>
    </source>
</reference>
<evidence type="ECO:0000313" key="1">
    <source>
        <dbReference type="EMBL" id="GAX82769.1"/>
    </source>
</evidence>
<protein>
    <submittedName>
        <fullName evidence="1">Uncharacterized protein</fullName>
    </submittedName>
</protein>